<dbReference type="SUPFAM" id="SSF53098">
    <property type="entry name" value="Ribonuclease H-like"/>
    <property type="match status" value="1"/>
</dbReference>
<reference evidence="2" key="1">
    <citation type="journal article" date="2023" name="Nat. Commun.">
        <title>Diploid and tetraploid genomes of Acorus and the evolution of monocots.</title>
        <authorList>
            <person name="Ma L."/>
            <person name="Liu K.W."/>
            <person name="Li Z."/>
            <person name="Hsiao Y.Y."/>
            <person name="Qi Y."/>
            <person name="Fu T."/>
            <person name="Tang G.D."/>
            <person name="Zhang D."/>
            <person name="Sun W.H."/>
            <person name="Liu D.K."/>
            <person name="Li Y."/>
            <person name="Chen G.Z."/>
            <person name="Liu X.D."/>
            <person name="Liao X.Y."/>
            <person name="Jiang Y.T."/>
            <person name="Yu X."/>
            <person name="Hao Y."/>
            <person name="Huang J."/>
            <person name="Zhao X.W."/>
            <person name="Ke S."/>
            <person name="Chen Y.Y."/>
            <person name="Wu W.L."/>
            <person name="Hsu J.L."/>
            <person name="Lin Y.F."/>
            <person name="Huang M.D."/>
            <person name="Li C.Y."/>
            <person name="Huang L."/>
            <person name="Wang Z.W."/>
            <person name="Zhao X."/>
            <person name="Zhong W.Y."/>
            <person name="Peng D.H."/>
            <person name="Ahmad S."/>
            <person name="Lan S."/>
            <person name="Zhang J.S."/>
            <person name="Tsai W.C."/>
            <person name="Van de Peer Y."/>
            <person name="Liu Z.J."/>
        </authorList>
    </citation>
    <scope>NUCLEOTIDE SEQUENCE</scope>
    <source>
        <strain evidence="2">SCP</strain>
    </source>
</reference>
<dbReference type="PROSITE" id="PS50822">
    <property type="entry name" value="PIWI"/>
    <property type="match status" value="1"/>
</dbReference>
<evidence type="ECO:0000313" key="2">
    <source>
        <dbReference type="EMBL" id="KAK1280079.1"/>
    </source>
</evidence>
<evidence type="ECO:0000313" key="3">
    <source>
        <dbReference type="Proteomes" id="UP001179952"/>
    </source>
</evidence>
<reference evidence="2" key="2">
    <citation type="submission" date="2023-06" db="EMBL/GenBank/DDBJ databases">
        <authorList>
            <person name="Ma L."/>
            <person name="Liu K.-W."/>
            <person name="Li Z."/>
            <person name="Hsiao Y.-Y."/>
            <person name="Qi Y."/>
            <person name="Fu T."/>
            <person name="Tang G."/>
            <person name="Zhang D."/>
            <person name="Sun W.-H."/>
            <person name="Liu D.-K."/>
            <person name="Li Y."/>
            <person name="Chen G.-Z."/>
            <person name="Liu X.-D."/>
            <person name="Liao X.-Y."/>
            <person name="Jiang Y.-T."/>
            <person name="Yu X."/>
            <person name="Hao Y."/>
            <person name="Huang J."/>
            <person name="Zhao X.-W."/>
            <person name="Ke S."/>
            <person name="Chen Y.-Y."/>
            <person name="Wu W.-L."/>
            <person name="Hsu J.-L."/>
            <person name="Lin Y.-F."/>
            <person name="Huang M.-D."/>
            <person name="Li C.-Y."/>
            <person name="Huang L."/>
            <person name="Wang Z.-W."/>
            <person name="Zhao X."/>
            <person name="Zhong W.-Y."/>
            <person name="Peng D.-H."/>
            <person name="Ahmad S."/>
            <person name="Lan S."/>
            <person name="Zhang J.-S."/>
            <person name="Tsai W.-C."/>
            <person name="Van De Peer Y."/>
            <person name="Liu Z.-J."/>
        </authorList>
    </citation>
    <scope>NUCLEOTIDE SEQUENCE</scope>
    <source>
        <strain evidence="2">SCP</strain>
        <tissue evidence="2">Leaves</tissue>
    </source>
</reference>
<dbReference type="Gene3D" id="3.30.420.10">
    <property type="entry name" value="Ribonuclease H-like superfamily/Ribonuclease H"/>
    <property type="match status" value="1"/>
</dbReference>
<name>A0AAV9BUD8_ACOGR</name>
<proteinExistence type="predicted"/>
<dbReference type="Gene3D" id="3.40.50.2300">
    <property type="match status" value="1"/>
</dbReference>
<gene>
    <name evidence="2" type="ORF">QJS04_geneDACA015098</name>
</gene>
<feature type="domain" description="Piwi" evidence="1">
    <location>
        <begin position="126"/>
        <end position="424"/>
    </location>
</feature>
<dbReference type="InterPro" id="IPR036397">
    <property type="entry name" value="RNaseH_sf"/>
</dbReference>
<organism evidence="2 3">
    <name type="scientific">Acorus gramineus</name>
    <name type="common">Dwarf sweet flag</name>
    <dbReference type="NCBI Taxonomy" id="55184"/>
    <lineage>
        <taxon>Eukaryota</taxon>
        <taxon>Viridiplantae</taxon>
        <taxon>Streptophyta</taxon>
        <taxon>Embryophyta</taxon>
        <taxon>Tracheophyta</taxon>
        <taxon>Spermatophyta</taxon>
        <taxon>Magnoliopsida</taxon>
        <taxon>Liliopsida</taxon>
        <taxon>Acoraceae</taxon>
        <taxon>Acorus</taxon>
    </lineage>
</organism>
<dbReference type="InterPro" id="IPR003165">
    <property type="entry name" value="Piwi"/>
</dbReference>
<dbReference type="Proteomes" id="UP001179952">
    <property type="component" value="Unassembled WGS sequence"/>
</dbReference>
<dbReference type="EMBL" id="JAUJYN010000001">
    <property type="protein sequence ID" value="KAK1280079.1"/>
    <property type="molecule type" value="Genomic_DNA"/>
</dbReference>
<evidence type="ECO:0000259" key="1">
    <source>
        <dbReference type="PROSITE" id="PS50822"/>
    </source>
</evidence>
<accession>A0AAV9BUD8</accession>
<sequence>MMHACGITISTGFAQLNGRVLQPPKLRVGNGKEIIPQRGRWCLNNERVYEPAKIKRWAIVNFSATNKSFQVFEQLVKCAKQKGLLVEPLLKIFEEDSHWTKCSLTVRVDQMFQQMRKALSDNPPEFVLCILAKKNNDNIYGPWKKRCVVEHGIVTQCLALPKLNDRSYMTNLVLDINAKLGGLNFVVPIECLPLISQVSKVPTMILGLDITRGGTYQPNMPFFATVVGSRQWPSISRYVATVRVQSPKFQMIDFLFNPQPNNEDKGIIWELFQEFYTSSGGQKPEQIFIFRSGAYDSQFDQVLNIELDQIIQACRFQSRFEKLPKFTVIVAQKKHWTKFFLKSSSYNVPPGTVVDTGVCHPRYNDFYMCSHAGIIGTSRPTHYHVLLNEIGFSADALQELVLALSHSYQRSTTAVSIGILDFYS</sequence>
<dbReference type="GO" id="GO:0003676">
    <property type="term" value="F:nucleic acid binding"/>
    <property type="evidence" value="ECO:0007669"/>
    <property type="project" value="InterPro"/>
</dbReference>
<dbReference type="PANTHER" id="PTHR22891">
    <property type="entry name" value="EUKARYOTIC TRANSLATION INITIATION FACTOR 2C"/>
    <property type="match status" value="1"/>
</dbReference>
<keyword evidence="3" id="KW-1185">Reference proteome</keyword>
<dbReference type="SMART" id="SM00950">
    <property type="entry name" value="Piwi"/>
    <property type="match status" value="1"/>
</dbReference>
<comment type="caution">
    <text evidence="2">The sequence shown here is derived from an EMBL/GenBank/DDBJ whole genome shotgun (WGS) entry which is preliminary data.</text>
</comment>
<dbReference type="InterPro" id="IPR012337">
    <property type="entry name" value="RNaseH-like_sf"/>
</dbReference>
<dbReference type="AlphaFoldDB" id="A0AAV9BUD8"/>
<protein>
    <submittedName>
        <fullName evidence="2">Protein argonaute 4A</fullName>
    </submittedName>
</protein>
<dbReference type="Pfam" id="PF02171">
    <property type="entry name" value="Piwi"/>
    <property type="match status" value="1"/>
</dbReference>